<dbReference type="EMBL" id="DQ487545">
    <property type="protein sequence ID" value="ABF59224.1"/>
    <property type="molecule type" value="mRNA"/>
</dbReference>
<accession>Q1G3N9</accession>
<protein>
    <submittedName>
        <fullName evidence="1">Uncharacterized protein</fullName>
    </submittedName>
</protein>
<evidence type="ECO:0000313" key="1">
    <source>
        <dbReference type="EMBL" id="ABF59224.1"/>
    </source>
</evidence>
<organism evidence="1">
    <name type="scientific">Arabidopsis thaliana</name>
    <name type="common">Mouse-ear cress</name>
    <dbReference type="NCBI Taxonomy" id="3702"/>
    <lineage>
        <taxon>Eukaryota</taxon>
        <taxon>Viridiplantae</taxon>
        <taxon>Streptophyta</taxon>
        <taxon>Embryophyta</taxon>
        <taxon>Tracheophyta</taxon>
        <taxon>Spermatophyta</taxon>
        <taxon>Magnoliopsida</taxon>
        <taxon>eudicotyledons</taxon>
        <taxon>Gunneridae</taxon>
        <taxon>Pentapetalae</taxon>
        <taxon>rosids</taxon>
        <taxon>malvids</taxon>
        <taxon>Brassicales</taxon>
        <taxon>Brassicaceae</taxon>
        <taxon>Camelineae</taxon>
        <taxon>Arabidopsis</taxon>
    </lineage>
</organism>
<name>Q1G3N9_ARATH</name>
<reference evidence="1" key="1">
    <citation type="submission" date="2006-04" db="EMBL/GenBank/DDBJ databases">
        <authorList>
            <person name="Underwood B.A."/>
            <person name="Xiao Y."/>
            <person name="Moskal W."/>
            <person name="Monaghan E."/>
            <person name="Wang W."/>
            <person name="Redman J."/>
            <person name="Wu H.C."/>
            <person name="Utterback T."/>
            <person name="Town C.D."/>
        </authorList>
    </citation>
    <scope>NUCLEOTIDE SEQUENCE</scope>
</reference>
<proteinExistence type="evidence at transcript level"/>
<sequence length="72" mass="8275">MFWCVFRCRRSLQGIYSTLYSIKLGGKQQSNLLDQLLDPGSYRGGSRLYSTPYSILYSTSYSIKGNLLYKNC</sequence>
<dbReference type="AlphaFoldDB" id="Q1G3N9"/>